<dbReference type="InterPro" id="IPR037523">
    <property type="entry name" value="VOC_core"/>
</dbReference>
<organism evidence="2 3">
    <name type="scientific">Novosphingobium capsulatum</name>
    <dbReference type="NCBI Taxonomy" id="13688"/>
    <lineage>
        <taxon>Bacteria</taxon>
        <taxon>Pseudomonadati</taxon>
        <taxon>Pseudomonadota</taxon>
        <taxon>Alphaproteobacteria</taxon>
        <taxon>Sphingomonadales</taxon>
        <taxon>Sphingomonadaceae</taxon>
        <taxon>Novosphingobium</taxon>
    </lineage>
</organism>
<evidence type="ECO:0000313" key="3">
    <source>
        <dbReference type="Proteomes" id="UP001184150"/>
    </source>
</evidence>
<evidence type="ECO:0000313" key="2">
    <source>
        <dbReference type="EMBL" id="MDR6512853.1"/>
    </source>
</evidence>
<keyword evidence="3" id="KW-1185">Reference proteome</keyword>
<dbReference type="InterPro" id="IPR004360">
    <property type="entry name" value="Glyas_Fos-R_dOase_dom"/>
</dbReference>
<dbReference type="PROSITE" id="PS51819">
    <property type="entry name" value="VOC"/>
    <property type="match status" value="1"/>
</dbReference>
<dbReference type="SUPFAM" id="SSF54593">
    <property type="entry name" value="Glyoxalase/Bleomycin resistance protein/Dihydroxybiphenyl dioxygenase"/>
    <property type="match status" value="1"/>
</dbReference>
<protein>
    <submittedName>
        <fullName evidence="2">Catechol 2,3-dioxygenase-like lactoylglutathione lyase family enzyme</fullName>
    </submittedName>
</protein>
<dbReference type="EMBL" id="JAVDRD010000012">
    <property type="protein sequence ID" value="MDR6512853.1"/>
    <property type="molecule type" value="Genomic_DNA"/>
</dbReference>
<gene>
    <name evidence="2" type="ORF">J2792_003740</name>
</gene>
<comment type="caution">
    <text evidence="2">The sequence shown here is derived from an EMBL/GenBank/DDBJ whole genome shotgun (WGS) entry which is preliminary data.</text>
</comment>
<evidence type="ECO:0000259" key="1">
    <source>
        <dbReference type="PROSITE" id="PS51819"/>
    </source>
</evidence>
<reference evidence="2 3" key="1">
    <citation type="submission" date="2023-07" db="EMBL/GenBank/DDBJ databases">
        <title>Sorghum-associated microbial communities from plants grown in Nebraska, USA.</title>
        <authorList>
            <person name="Schachtman D."/>
        </authorList>
    </citation>
    <scope>NUCLEOTIDE SEQUENCE [LARGE SCALE GENOMIC DNA]</scope>
    <source>
        <strain evidence="2 3">DS1027</strain>
    </source>
</reference>
<sequence>MQVNALDHVNIITDRLGETCAFYVALLGLEQRDAPPPLTPKNAQWLYDKGGRAVLHINSTDCPRTYDRAVEPGRVTGAIHHVALNCSGHDTVSARIAAMGLEAKTNFVAAIGLRQIFVADPNNVLLELNFFAD</sequence>
<dbReference type="InterPro" id="IPR029068">
    <property type="entry name" value="Glyas_Bleomycin-R_OHBP_Dase"/>
</dbReference>
<feature type="domain" description="VOC" evidence="1">
    <location>
        <begin position="5"/>
        <end position="131"/>
    </location>
</feature>
<name>A0ABU1MR87_9SPHN</name>
<accession>A0ABU1MR87</accession>
<dbReference type="RefSeq" id="WP_022677627.1">
    <property type="nucleotide sequence ID" value="NZ_JAVDRD010000012.1"/>
</dbReference>
<proteinExistence type="predicted"/>
<dbReference type="Proteomes" id="UP001184150">
    <property type="component" value="Unassembled WGS sequence"/>
</dbReference>
<dbReference type="Pfam" id="PF00903">
    <property type="entry name" value="Glyoxalase"/>
    <property type="match status" value="1"/>
</dbReference>
<dbReference type="Gene3D" id="3.10.180.10">
    <property type="entry name" value="2,3-Dihydroxybiphenyl 1,2-Dioxygenase, domain 1"/>
    <property type="match status" value="1"/>
</dbReference>